<dbReference type="Pfam" id="PF07992">
    <property type="entry name" value="Pyr_redox_2"/>
    <property type="match status" value="1"/>
</dbReference>
<accession>A0AAW3V1P9</accession>
<dbReference type="InterPro" id="IPR016156">
    <property type="entry name" value="FAD/NAD-linked_Rdtase_dimer_sf"/>
</dbReference>
<keyword evidence="2" id="KW-0285">Flavoprotein</keyword>
<proteinExistence type="predicted"/>
<dbReference type="SUPFAM" id="SSF55424">
    <property type="entry name" value="FAD/NAD-linked reductases, dimerisation (C-terminal) domain"/>
    <property type="match status" value="1"/>
</dbReference>
<dbReference type="InterPro" id="IPR004099">
    <property type="entry name" value="Pyr_nucl-diS_OxRdtase_dimer"/>
</dbReference>
<dbReference type="PRINTS" id="PR00368">
    <property type="entry name" value="FADPNR"/>
</dbReference>
<dbReference type="Proteomes" id="UP000518681">
    <property type="component" value="Unassembled WGS sequence"/>
</dbReference>
<dbReference type="Gene3D" id="3.50.50.60">
    <property type="entry name" value="FAD/NAD(P)-binding domain"/>
    <property type="match status" value="2"/>
</dbReference>
<evidence type="ECO:0000256" key="1">
    <source>
        <dbReference type="ARBA" id="ARBA00001974"/>
    </source>
</evidence>
<dbReference type="GO" id="GO:0004362">
    <property type="term" value="F:glutathione-disulfide reductase (NADPH) activity"/>
    <property type="evidence" value="ECO:0007669"/>
    <property type="project" value="UniProtKB-EC"/>
</dbReference>
<dbReference type="InterPro" id="IPR023753">
    <property type="entry name" value="FAD/NAD-binding_dom"/>
</dbReference>
<evidence type="ECO:0000259" key="5">
    <source>
        <dbReference type="Pfam" id="PF07992"/>
    </source>
</evidence>
<name>A0AAW3V1P9_9BURK</name>
<dbReference type="InterPro" id="IPR036188">
    <property type="entry name" value="FAD/NAD-bd_sf"/>
</dbReference>
<evidence type="ECO:0000259" key="4">
    <source>
        <dbReference type="Pfam" id="PF02852"/>
    </source>
</evidence>
<feature type="domain" description="Pyridine nucleotide-disulphide oxidoreductase dimerisation" evidence="4">
    <location>
        <begin position="305"/>
        <end position="408"/>
    </location>
</feature>
<dbReference type="PRINTS" id="PR00411">
    <property type="entry name" value="PNDRDTASEI"/>
</dbReference>
<sequence>MPFGGTCALRGCDPKKVLVGAADATDHVGRMRDRGVEGGIPSIAWQELIAFKRTFTDPVPAMKEKDFANHGIDFYHGSAQFRGPRSVTIGNETLEARFVVLAAGAVPRPLSIPGEQHAIDSTGFLELDRLPERIILIGGGYIAAEFAHTATRAGAKVTILQRRDRLLPRFDAEVVGWLMKKFEQLGIDVRLDATVARIDRNGDEFSVAVSSRGKDERLAADLVVQAAGRVPDLSRLKLDVGGVEIEDGRIRLNDYLQSVSNPAVYAAGDFASKGPPLTPVAGHDAKVVAENILNGNRRKPNYEGVPSVAFTIPPLATVGLTEAAARERGLKFRMQHREAASWYTARHVAETVYGFKVLIEEGTDKILGAHLVGPRVDEVINVFALAIRQGITAADLKATIFAYPTGASDIGYML</sequence>
<dbReference type="PANTHER" id="PTHR43014:SF5">
    <property type="entry name" value="GLUTATHIONE REDUCTASE (NADPH)"/>
    <property type="match status" value="1"/>
</dbReference>
<dbReference type="PANTHER" id="PTHR43014">
    <property type="entry name" value="MERCURIC REDUCTASE"/>
    <property type="match status" value="1"/>
</dbReference>
<evidence type="ECO:0000313" key="7">
    <source>
        <dbReference type="Proteomes" id="UP000518681"/>
    </source>
</evidence>
<keyword evidence="6" id="KW-0560">Oxidoreductase</keyword>
<gene>
    <name evidence="6" type="ORF">GGD69_005457</name>
</gene>
<protein>
    <submittedName>
        <fullName evidence="6">Glutathione reductase (NADPH)</fullName>
        <ecNumber evidence="6">1.8.1.7</ecNumber>
    </submittedName>
</protein>
<evidence type="ECO:0000256" key="2">
    <source>
        <dbReference type="ARBA" id="ARBA00022630"/>
    </source>
</evidence>
<dbReference type="Pfam" id="PF02852">
    <property type="entry name" value="Pyr_redox_dim"/>
    <property type="match status" value="1"/>
</dbReference>
<organism evidence="6 7">
    <name type="scientific">Paraburkholderia fungorum</name>
    <dbReference type="NCBI Taxonomy" id="134537"/>
    <lineage>
        <taxon>Bacteria</taxon>
        <taxon>Pseudomonadati</taxon>
        <taxon>Pseudomonadota</taxon>
        <taxon>Betaproteobacteria</taxon>
        <taxon>Burkholderiales</taxon>
        <taxon>Burkholderiaceae</taxon>
        <taxon>Paraburkholderia</taxon>
    </lineage>
</organism>
<dbReference type="EMBL" id="JACIIK010000009">
    <property type="protein sequence ID" value="MBB6204563.1"/>
    <property type="molecule type" value="Genomic_DNA"/>
</dbReference>
<dbReference type="SUPFAM" id="SSF51905">
    <property type="entry name" value="FAD/NAD(P)-binding domain"/>
    <property type="match status" value="1"/>
</dbReference>
<dbReference type="Gene3D" id="3.30.390.30">
    <property type="match status" value="1"/>
</dbReference>
<evidence type="ECO:0000313" key="6">
    <source>
        <dbReference type="EMBL" id="MBB6204563.1"/>
    </source>
</evidence>
<comment type="caution">
    <text evidence="6">The sequence shown here is derived from an EMBL/GenBank/DDBJ whole genome shotgun (WGS) entry which is preliminary data.</text>
</comment>
<feature type="domain" description="FAD/NAD(P)-binding" evidence="5">
    <location>
        <begin position="4"/>
        <end position="284"/>
    </location>
</feature>
<dbReference type="EC" id="1.8.1.7" evidence="6"/>
<keyword evidence="3" id="KW-0274">FAD</keyword>
<dbReference type="AlphaFoldDB" id="A0AAW3V1P9"/>
<reference evidence="6 7" key="1">
    <citation type="submission" date="2020-08" db="EMBL/GenBank/DDBJ databases">
        <title>Genomic Encyclopedia of Type Strains, Phase IV (KMG-V): Genome sequencing to study the core and pangenomes of soil and plant-associated prokaryotes.</title>
        <authorList>
            <person name="Whitman W."/>
        </authorList>
    </citation>
    <scope>NUCLEOTIDE SEQUENCE [LARGE SCALE GENOMIC DNA]</scope>
    <source>
        <strain evidence="6 7">SEMIA 4013</strain>
    </source>
</reference>
<evidence type="ECO:0000256" key="3">
    <source>
        <dbReference type="ARBA" id="ARBA00022827"/>
    </source>
</evidence>
<comment type="cofactor">
    <cofactor evidence="1">
        <name>FAD</name>
        <dbReference type="ChEBI" id="CHEBI:57692"/>
    </cofactor>
</comment>